<dbReference type="PANTHER" id="PTHR47926:SF467">
    <property type="entry name" value="REPEAT-CONTAINING PROTEIN, PUTATIVE-RELATED"/>
    <property type="match status" value="1"/>
</dbReference>
<gene>
    <name evidence="4" type="ordered locus">MTR_7g105540</name>
</gene>
<dbReference type="InterPro" id="IPR046848">
    <property type="entry name" value="E_motif"/>
</dbReference>
<reference evidence="5" key="3">
    <citation type="submission" date="2015-04" db="UniProtKB">
        <authorList>
            <consortium name="EnsemblPlants"/>
        </authorList>
    </citation>
    <scope>IDENTIFICATION</scope>
    <source>
        <strain evidence="5">cv. Jemalong A17</strain>
    </source>
</reference>
<feature type="repeat" description="PPR" evidence="3">
    <location>
        <begin position="211"/>
        <end position="245"/>
    </location>
</feature>
<evidence type="ECO:0000313" key="5">
    <source>
        <dbReference type="EnsemblPlants" id="KEH24179"/>
    </source>
</evidence>
<dbReference type="InterPro" id="IPR046960">
    <property type="entry name" value="PPR_At4g14850-like_plant"/>
</dbReference>
<reference evidence="4 6" key="2">
    <citation type="journal article" date="2014" name="BMC Genomics">
        <title>An improved genome release (version Mt4.0) for the model legume Medicago truncatula.</title>
        <authorList>
            <person name="Tang H."/>
            <person name="Krishnakumar V."/>
            <person name="Bidwell S."/>
            <person name="Rosen B."/>
            <person name="Chan A."/>
            <person name="Zhou S."/>
            <person name="Gentzbittel L."/>
            <person name="Childs K.L."/>
            <person name="Yandell M."/>
            <person name="Gundlach H."/>
            <person name="Mayer K.F."/>
            <person name="Schwartz D.C."/>
            <person name="Town C.D."/>
        </authorList>
    </citation>
    <scope>GENOME REANNOTATION</scope>
    <source>
        <strain evidence="4">A17</strain>
        <strain evidence="5 6">cv. Jemalong A17</strain>
    </source>
</reference>
<feature type="repeat" description="PPR" evidence="3">
    <location>
        <begin position="273"/>
        <end position="307"/>
    </location>
</feature>
<dbReference type="Gene3D" id="1.25.40.10">
    <property type="entry name" value="Tetratricopeptide repeat domain"/>
    <property type="match status" value="4"/>
</dbReference>
<dbReference type="FunFam" id="1.25.40.10:FF:001156">
    <property type="entry name" value="Pentatricopeptide repeat-containing protein At5g61800"/>
    <property type="match status" value="1"/>
</dbReference>
<evidence type="ECO:0000256" key="1">
    <source>
        <dbReference type="ARBA" id="ARBA00022737"/>
    </source>
</evidence>
<accession>A0A072U381</accession>
<dbReference type="PANTHER" id="PTHR47926">
    <property type="entry name" value="PENTATRICOPEPTIDE REPEAT-CONTAINING PROTEIN"/>
    <property type="match status" value="1"/>
</dbReference>
<comment type="similarity">
    <text evidence="2">Belongs to the PPR family. PCMP-E subfamily.</text>
</comment>
<name>A0A072U381_MEDTR</name>
<dbReference type="HOGENOM" id="CLU_002706_0_6_1"/>
<protein>
    <submittedName>
        <fullName evidence="4">PPR containing plant-like protein</fullName>
    </submittedName>
</protein>
<feature type="repeat" description="PPR" evidence="3">
    <location>
        <begin position="375"/>
        <end position="409"/>
    </location>
</feature>
<feature type="repeat" description="PPR" evidence="3">
    <location>
        <begin position="149"/>
        <end position="183"/>
    </location>
</feature>
<dbReference type="Pfam" id="PF01535">
    <property type="entry name" value="PPR"/>
    <property type="match status" value="5"/>
</dbReference>
<proteinExistence type="inferred from homology"/>
<dbReference type="FunFam" id="1.25.40.10:FF:000334">
    <property type="entry name" value="Pentatricopeptide repeat-containing protein"/>
    <property type="match status" value="1"/>
</dbReference>
<sequence>MLSSLQQHCSATRSSACITTLLKACKRIQHLQQVHASIIQRGLEQDQVLISNFISLANTLSISTRSYSTAVFNRVLNPSTFLWNTFIRTHCQSSFFSDTISAFIRMKAEGAVPDSYTYPSVIKACSGTCKVLVGKSVHGSVFRCGLDQDLFMGTTLIDMYGKCGQISDARKVFNELTERNVVSWTAMVVGYVTAGDVVKAKKVFDGMPLRNVASWNAMIRGFVKVGDLSSARGVFDSMPEKNVVSFTTMVDGYAKAGDMESSRFLFEQAAEKDVVTWSALISGYVQNGEANEALKVFLEMESMNVIPDEFVLVGLMSAASQLGDLKLAQRVDSYVGNNSIDLQKDHVISALVDMNAKCGNMERALKLFQEMPERDLVSYCSMIHGFSIHGHGEDAVNLFNRMLMEGIVPDEAAFTIVLTACSHSGLIDKGWKYFNSMEENYGISPTPDHFACMVDLLGRSGQLRDAYELIKSMHIEPNAGAWGALIGACKLQGDTELGEIVANRLFELEPQNAANYVLLSNIYAAAGRWKDVSLVRIQNVQNMEIGMSSCPVDLEAQQLFHGFLPPQLVVFYCCFYCLERVTAIATVVYEASLVAN</sequence>
<dbReference type="InterPro" id="IPR011990">
    <property type="entry name" value="TPR-like_helical_dom_sf"/>
</dbReference>
<dbReference type="AlphaFoldDB" id="A0A072U381"/>
<evidence type="ECO:0000313" key="6">
    <source>
        <dbReference type="Proteomes" id="UP000002051"/>
    </source>
</evidence>
<dbReference type="EnsemblPlants" id="KEH24179">
    <property type="protein sequence ID" value="KEH24179"/>
    <property type="gene ID" value="MTR_7g105540"/>
</dbReference>
<keyword evidence="6" id="KW-1185">Reference proteome</keyword>
<evidence type="ECO:0000313" key="4">
    <source>
        <dbReference type="EMBL" id="KEH24179.1"/>
    </source>
</evidence>
<dbReference type="SUPFAM" id="SSF48452">
    <property type="entry name" value="TPR-like"/>
    <property type="match status" value="1"/>
</dbReference>
<dbReference type="PROSITE" id="PS51375">
    <property type="entry name" value="PPR"/>
    <property type="match status" value="5"/>
</dbReference>
<dbReference type="NCBIfam" id="TIGR00756">
    <property type="entry name" value="PPR"/>
    <property type="match status" value="7"/>
</dbReference>
<dbReference type="Pfam" id="PF20431">
    <property type="entry name" value="E_motif"/>
    <property type="match status" value="1"/>
</dbReference>
<dbReference type="Proteomes" id="UP000002051">
    <property type="component" value="Unassembled WGS sequence"/>
</dbReference>
<evidence type="ECO:0000256" key="3">
    <source>
        <dbReference type="PROSITE-ProRule" id="PRU00708"/>
    </source>
</evidence>
<reference evidence="4 6" key="1">
    <citation type="journal article" date="2011" name="Nature">
        <title>The Medicago genome provides insight into the evolution of rhizobial symbioses.</title>
        <authorList>
            <person name="Young N.D."/>
            <person name="Debelle F."/>
            <person name="Oldroyd G.E."/>
            <person name="Geurts R."/>
            <person name="Cannon S.B."/>
            <person name="Udvardi M.K."/>
            <person name="Benedito V.A."/>
            <person name="Mayer K.F."/>
            <person name="Gouzy J."/>
            <person name="Schoof H."/>
            <person name="Van de Peer Y."/>
            <person name="Proost S."/>
            <person name="Cook D.R."/>
            <person name="Meyers B.C."/>
            <person name="Spannagl M."/>
            <person name="Cheung F."/>
            <person name="De Mita S."/>
            <person name="Krishnakumar V."/>
            <person name="Gundlach H."/>
            <person name="Zhou S."/>
            <person name="Mudge J."/>
            <person name="Bharti A.K."/>
            <person name="Murray J.D."/>
            <person name="Naoumkina M.A."/>
            <person name="Rosen B."/>
            <person name="Silverstein K.A."/>
            <person name="Tang H."/>
            <person name="Rombauts S."/>
            <person name="Zhao P.X."/>
            <person name="Zhou P."/>
            <person name="Barbe V."/>
            <person name="Bardou P."/>
            <person name="Bechner M."/>
            <person name="Bellec A."/>
            <person name="Berger A."/>
            <person name="Berges H."/>
            <person name="Bidwell S."/>
            <person name="Bisseling T."/>
            <person name="Choisne N."/>
            <person name="Couloux A."/>
            <person name="Denny R."/>
            <person name="Deshpande S."/>
            <person name="Dai X."/>
            <person name="Doyle J.J."/>
            <person name="Dudez A.M."/>
            <person name="Farmer A.D."/>
            <person name="Fouteau S."/>
            <person name="Franken C."/>
            <person name="Gibelin C."/>
            <person name="Gish J."/>
            <person name="Goldstein S."/>
            <person name="Gonzalez A.J."/>
            <person name="Green P.J."/>
            <person name="Hallab A."/>
            <person name="Hartog M."/>
            <person name="Hua A."/>
            <person name="Humphray S.J."/>
            <person name="Jeong D.H."/>
            <person name="Jing Y."/>
            <person name="Jocker A."/>
            <person name="Kenton S.M."/>
            <person name="Kim D.J."/>
            <person name="Klee K."/>
            <person name="Lai H."/>
            <person name="Lang C."/>
            <person name="Lin S."/>
            <person name="Macmil S.L."/>
            <person name="Magdelenat G."/>
            <person name="Matthews L."/>
            <person name="McCorrison J."/>
            <person name="Monaghan E.L."/>
            <person name="Mun J.H."/>
            <person name="Najar F.Z."/>
            <person name="Nicholson C."/>
            <person name="Noirot C."/>
            <person name="O'Bleness M."/>
            <person name="Paule C.R."/>
            <person name="Poulain J."/>
            <person name="Prion F."/>
            <person name="Qin B."/>
            <person name="Qu C."/>
            <person name="Retzel E.F."/>
            <person name="Riddle C."/>
            <person name="Sallet E."/>
            <person name="Samain S."/>
            <person name="Samson N."/>
            <person name="Sanders I."/>
            <person name="Saurat O."/>
            <person name="Scarpelli C."/>
            <person name="Schiex T."/>
            <person name="Segurens B."/>
            <person name="Severin A.J."/>
            <person name="Sherrier D.J."/>
            <person name="Shi R."/>
            <person name="Sims S."/>
            <person name="Singer S.R."/>
            <person name="Sinharoy S."/>
            <person name="Sterck L."/>
            <person name="Viollet A."/>
            <person name="Wang B.B."/>
            <person name="Wang K."/>
            <person name="Wang M."/>
            <person name="Wang X."/>
            <person name="Warfsmann J."/>
            <person name="Weissenbach J."/>
            <person name="White D.D."/>
            <person name="White J.D."/>
            <person name="Wiley G.B."/>
            <person name="Wincker P."/>
            <person name="Xing Y."/>
            <person name="Yang L."/>
            <person name="Yao Z."/>
            <person name="Ying F."/>
            <person name="Zhai J."/>
            <person name="Zhou L."/>
            <person name="Zuber A."/>
            <person name="Denarie J."/>
            <person name="Dixon R.A."/>
            <person name="May G.D."/>
            <person name="Schwartz D.C."/>
            <person name="Rogers J."/>
            <person name="Quetier F."/>
            <person name="Town C.D."/>
            <person name="Roe B.A."/>
        </authorList>
    </citation>
    <scope>NUCLEOTIDE SEQUENCE [LARGE SCALE GENOMIC DNA]</scope>
    <source>
        <strain evidence="4">A17</strain>
        <strain evidence="5 6">cv. Jemalong A17</strain>
    </source>
</reference>
<dbReference type="GO" id="GO:0003723">
    <property type="term" value="F:RNA binding"/>
    <property type="evidence" value="ECO:0000318"/>
    <property type="project" value="GO_Central"/>
</dbReference>
<dbReference type="Pfam" id="PF13041">
    <property type="entry name" value="PPR_2"/>
    <property type="match status" value="3"/>
</dbReference>
<dbReference type="GO" id="GO:0009451">
    <property type="term" value="P:RNA modification"/>
    <property type="evidence" value="ECO:0000318"/>
    <property type="project" value="GO_Central"/>
</dbReference>
<feature type="repeat" description="PPR" evidence="3">
    <location>
        <begin position="79"/>
        <end position="113"/>
    </location>
</feature>
<keyword evidence="1" id="KW-0677">Repeat</keyword>
<dbReference type="InterPro" id="IPR002885">
    <property type="entry name" value="PPR_rpt"/>
</dbReference>
<organism evidence="4 6">
    <name type="scientific">Medicago truncatula</name>
    <name type="common">Barrel medic</name>
    <name type="synonym">Medicago tribuloides</name>
    <dbReference type="NCBI Taxonomy" id="3880"/>
    <lineage>
        <taxon>Eukaryota</taxon>
        <taxon>Viridiplantae</taxon>
        <taxon>Streptophyta</taxon>
        <taxon>Embryophyta</taxon>
        <taxon>Tracheophyta</taxon>
        <taxon>Spermatophyta</taxon>
        <taxon>Magnoliopsida</taxon>
        <taxon>eudicotyledons</taxon>
        <taxon>Gunneridae</taxon>
        <taxon>Pentapetalae</taxon>
        <taxon>rosids</taxon>
        <taxon>fabids</taxon>
        <taxon>Fabales</taxon>
        <taxon>Fabaceae</taxon>
        <taxon>Papilionoideae</taxon>
        <taxon>50 kb inversion clade</taxon>
        <taxon>NPAAA clade</taxon>
        <taxon>Hologalegina</taxon>
        <taxon>IRL clade</taxon>
        <taxon>Trifolieae</taxon>
        <taxon>Medicago</taxon>
    </lineage>
</organism>
<dbReference type="EMBL" id="CM001223">
    <property type="protein sequence ID" value="KEH24179.1"/>
    <property type="molecule type" value="Genomic_DNA"/>
</dbReference>
<evidence type="ECO:0000256" key="2">
    <source>
        <dbReference type="ARBA" id="ARBA00061659"/>
    </source>
</evidence>